<dbReference type="Gene3D" id="2.60.40.4100">
    <property type="entry name" value="Zona pellucida, ZP-C domain"/>
    <property type="match status" value="1"/>
</dbReference>
<dbReference type="PANTHER" id="PTHR47130">
    <property type="entry name" value="SI:DKEY-19B23.11-RELATED"/>
    <property type="match status" value="1"/>
</dbReference>
<organism evidence="3 4">
    <name type="scientific">Dryobates pubescens</name>
    <name type="common">Downy woodpecker</name>
    <name type="synonym">Picoides pubescens</name>
    <dbReference type="NCBI Taxonomy" id="118200"/>
    <lineage>
        <taxon>Eukaryota</taxon>
        <taxon>Metazoa</taxon>
        <taxon>Chordata</taxon>
        <taxon>Craniata</taxon>
        <taxon>Vertebrata</taxon>
        <taxon>Euteleostomi</taxon>
        <taxon>Archelosauria</taxon>
        <taxon>Archosauria</taxon>
        <taxon>Dinosauria</taxon>
        <taxon>Saurischia</taxon>
        <taxon>Theropoda</taxon>
        <taxon>Coelurosauria</taxon>
        <taxon>Aves</taxon>
        <taxon>Neognathae</taxon>
        <taxon>Neoaves</taxon>
        <taxon>Telluraves</taxon>
        <taxon>Coraciimorphae</taxon>
        <taxon>Piciformes</taxon>
        <taxon>Picidae</taxon>
        <taxon>Dryobates</taxon>
    </lineage>
</organism>
<protein>
    <recommendedName>
        <fullName evidence="2">ZP domain-containing protein</fullName>
    </recommendedName>
</protein>
<dbReference type="Pfam" id="PF26562">
    <property type="entry name" value="Ig-like"/>
    <property type="match status" value="1"/>
</dbReference>
<feature type="non-terminal residue" evidence="3">
    <location>
        <position position="787"/>
    </location>
</feature>
<gene>
    <name evidence="3" type="ORF">N307_04010</name>
</gene>
<evidence type="ECO:0000256" key="1">
    <source>
        <dbReference type="ARBA" id="ARBA00023157"/>
    </source>
</evidence>
<dbReference type="EMBL" id="KL217400">
    <property type="protein sequence ID" value="KFV77078.1"/>
    <property type="molecule type" value="Genomic_DNA"/>
</dbReference>
<dbReference type="AlphaFoldDB" id="A0A093H3B0"/>
<evidence type="ECO:0000313" key="3">
    <source>
        <dbReference type="EMBL" id="KFV77078.1"/>
    </source>
</evidence>
<reference evidence="3 4" key="1">
    <citation type="submission" date="2014-04" db="EMBL/GenBank/DDBJ databases">
        <title>Genome evolution of avian class.</title>
        <authorList>
            <person name="Zhang G."/>
            <person name="Li C."/>
        </authorList>
    </citation>
    <scope>NUCLEOTIDE SEQUENCE [LARGE SCALE GENOMIC DNA]</scope>
    <source>
        <strain evidence="3">BGI_N307</strain>
    </source>
</reference>
<keyword evidence="4" id="KW-1185">Reference proteome</keyword>
<keyword evidence="1" id="KW-1015">Disulfide bond</keyword>
<dbReference type="Gene3D" id="2.60.40.3210">
    <property type="entry name" value="Zona pellucida, ZP-N domain"/>
    <property type="match status" value="1"/>
</dbReference>
<evidence type="ECO:0000313" key="4">
    <source>
        <dbReference type="Proteomes" id="UP000053875"/>
    </source>
</evidence>
<dbReference type="PANTHER" id="PTHR47130:SF5">
    <property type="entry name" value="ZP DOMAIN-CONTAINING PROTEIN"/>
    <property type="match status" value="1"/>
</dbReference>
<dbReference type="STRING" id="118200.A0A093H3B0"/>
<accession>A0A093H3B0</accession>
<feature type="non-terminal residue" evidence="3">
    <location>
        <position position="1"/>
    </location>
</feature>
<dbReference type="Pfam" id="PF23344">
    <property type="entry name" value="ZP-N"/>
    <property type="match status" value="1"/>
</dbReference>
<sequence>PIGFVESSCHSRIFWMKLNKLLLQGKFLQLEINDPYSGPILIDEKLASRCGYVLSEDVWGNPVFRASVLGCHVVNEADELFSLTVNIKVSSFSNMRAAVTYTYPMYCSYSSWASREIVCEENYMEVSVKTDVPSVSNDYTVAWMSALPETQNIAYQLWQLMFVSPSGRKRITVSDAAKLGYSFNNTLYRVYLRAPYHSNESDITTVSGVDMNMVTSTSMYRQRWLLLLIDTTVSCPVDGITFTETTLTWTVPSIIPTLVVQESTFLSKNILMGVDDQVIVNPEEKNYLLEHNKTRIRITIPIGAEGGKLQSSVSDGIYGVIYSIDLFLEHTWTDVDWQTTKYTVFKSITTPFMPQIPSVINNTLPEERLFNVALGHFLPDVSLVAITIGNVPFTLREAQHHGFKIYETPFSNRMKGFILEISFDDPYILKEYVNTNETKYTLLVNYTLSVGPEMTLYYHSAALDCVIADIELPKAVGYCDEENLYLVISTFGLHRYWNLYLGNKLLNQQVAHTNGYHAATNSTHLVLQVPLFAVGVVYEEVSFQKIRARFDVALRKVRTMETLQIFSVSCSFNTDAFIICHPDGTIMISAQMKTVPAIDMSKTKLRDSSCKPREYNEGHAFFKFHVTTCGTSVRFEGDHIIYENEISYEKETLPEQSTPTITRDPDYRLTVLCYYRAKETLVLGPFASDPSLPSPFGSGRMVPRSNIAVYRRIRQAMNVVSRVSKDESFMEFYESNVAILKRPFEPVFIEMELKDESPDTALYLENCWVTGSLDFSSAQRWNITLNG</sequence>
<evidence type="ECO:0000259" key="2">
    <source>
        <dbReference type="PROSITE" id="PS51034"/>
    </source>
</evidence>
<dbReference type="PROSITE" id="PS51034">
    <property type="entry name" value="ZP_2"/>
    <property type="match status" value="1"/>
</dbReference>
<dbReference type="Proteomes" id="UP000053875">
    <property type="component" value="Unassembled WGS sequence"/>
</dbReference>
<name>A0A093H3B0_DRYPU</name>
<dbReference type="InterPro" id="IPR001507">
    <property type="entry name" value="ZP_dom"/>
</dbReference>
<dbReference type="InterPro" id="IPR055355">
    <property type="entry name" value="ZP-C"/>
</dbReference>
<dbReference type="InterPro" id="IPR055356">
    <property type="entry name" value="ZP-N"/>
</dbReference>
<dbReference type="InterPro" id="IPR058876">
    <property type="entry name" value="Ig-like_ZP"/>
</dbReference>
<dbReference type="Pfam" id="PF00100">
    <property type="entry name" value="Zona_pellucida"/>
    <property type="match status" value="1"/>
</dbReference>
<dbReference type="InterPro" id="IPR042235">
    <property type="entry name" value="ZP-C_dom"/>
</dbReference>
<feature type="domain" description="ZP" evidence="2">
    <location>
        <begin position="579"/>
        <end position="787"/>
    </location>
</feature>
<proteinExistence type="predicted"/>
<dbReference type="SMART" id="SM00241">
    <property type="entry name" value="ZP"/>
    <property type="match status" value="1"/>
</dbReference>